<reference evidence="2" key="1">
    <citation type="submission" date="2020-10" db="EMBL/GenBank/DDBJ databases">
        <title>Sequencing the genomes of 1000 actinobacteria strains.</title>
        <authorList>
            <person name="Klenk H.-P."/>
        </authorList>
    </citation>
    <scope>NUCLEOTIDE SEQUENCE</scope>
    <source>
        <strain evidence="2">DSM 45354</strain>
    </source>
</reference>
<dbReference type="AlphaFoldDB" id="A0A927RB13"/>
<name>A0A927RB13_9ACTN</name>
<protein>
    <submittedName>
        <fullName evidence="2">Uncharacterized protein</fullName>
    </submittedName>
</protein>
<sequence>MDDTGDGHGLAPSAGIVGWAGEDHRRKSRGIPELTGEGFEIAYDGVGEEDAVALGAPARGLLHLAREQHAALGRSCDELAFGRMDVDRAADQFLAAAKDAIE</sequence>
<evidence type="ECO:0000256" key="1">
    <source>
        <dbReference type="SAM" id="MobiDB-lite"/>
    </source>
</evidence>
<dbReference type="EMBL" id="JADBEM010000001">
    <property type="protein sequence ID" value="MBE1608269.1"/>
    <property type="molecule type" value="Genomic_DNA"/>
</dbReference>
<accession>A0A927RB13</accession>
<evidence type="ECO:0000313" key="3">
    <source>
        <dbReference type="Proteomes" id="UP000638648"/>
    </source>
</evidence>
<proteinExistence type="predicted"/>
<gene>
    <name evidence="2" type="ORF">HEB94_005117</name>
</gene>
<evidence type="ECO:0000313" key="2">
    <source>
        <dbReference type="EMBL" id="MBE1608269.1"/>
    </source>
</evidence>
<dbReference type="Proteomes" id="UP000638648">
    <property type="component" value="Unassembled WGS sequence"/>
</dbReference>
<comment type="caution">
    <text evidence="2">The sequence shown here is derived from an EMBL/GenBank/DDBJ whole genome shotgun (WGS) entry which is preliminary data.</text>
</comment>
<keyword evidence="3" id="KW-1185">Reference proteome</keyword>
<feature type="region of interest" description="Disordered" evidence="1">
    <location>
        <begin position="1"/>
        <end position="31"/>
    </location>
</feature>
<organism evidence="2 3">
    <name type="scientific">Actinopolymorpha pittospori</name>
    <dbReference type="NCBI Taxonomy" id="648752"/>
    <lineage>
        <taxon>Bacteria</taxon>
        <taxon>Bacillati</taxon>
        <taxon>Actinomycetota</taxon>
        <taxon>Actinomycetes</taxon>
        <taxon>Propionibacteriales</taxon>
        <taxon>Actinopolymorphaceae</taxon>
        <taxon>Actinopolymorpha</taxon>
    </lineage>
</organism>
<dbReference type="RefSeq" id="WP_192752068.1">
    <property type="nucleotide sequence ID" value="NZ_BAABJL010000024.1"/>
</dbReference>